<protein>
    <recommendedName>
        <fullName evidence="7">E2F/DP family winged-helix DNA-binding domain-containing protein</fullName>
    </recommendedName>
</protein>
<sequence>MLPSFSCLYICNWIRIKKWFPPFLRRLIYFENDCSADNRMEKSLAALTQNFVKLFICRDSNLVSLDEAAKFLLGEMHDSSQMPTKVRRLYDIANVLSSLNLIEKTHHPENRKLSFIWLGVNRKHVHELSEPIDSKKRVFEFDITNTSYKMTIIYLAIVEKTNQKMKMRTEIKCEESTDDENHNWMQHDHRNSKNNSKAIMFGPFKPLELPKVVNNEKKNLRKVQDWESLASSYCPQYQNQGTFPIFTK</sequence>
<dbReference type="OrthoDB" id="5318at2759"/>
<proteinExistence type="inferred from homology"/>
<dbReference type="InterPro" id="IPR036388">
    <property type="entry name" value="WH-like_DNA-bd_sf"/>
</dbReference>
<reference evidence="8 9" key="1">
    <citation type="submission" date="2020-10" db="EMBL/GenBank/DDBJ databases">
        <title>The Coptis chinensis genome and diversification of protoberbering-type alkaloids.</title>
        <authorList>
            <person name="Wang B."/>
            <person name="Shu S."/>
            <person name="Song C."/>
            <person name="Liu Y."/>
        </authorList>
    </citation>
    <scope>NUCLEOTIDE SEQUENCE [LARGE SCALE GENOMIC DNA]</scope>
    <source>
        <strain evidence="8">HL-2020</strain>
        <tissue evidence="8">Leaf</tissue>
    </source>
</reference>
<evidence type="ECO:0000313" key="9">
    <source>
        <dbReference type="Proteomes" id="UP000631114"/>
    </source>
</evidence>
<dbReference type="GO" id="GO:0000978">
    <property type="term" value="F:RNA polymerase II cis-regulatory region sequence-specific DNA binding"/>
    <property type="evidence" value="ECO:0007669"/>
    <property type="project" value="InterPro"/>
</dbReference>
<dbReference type="GO" id="GO:0090575">
    <property type="term" value="C:RNA polymerase II transcription regulator complex"/>
    <property type="evidence" value="ECO:0007669"/>
    <property type="project" value="TreeGrafter"/>
</dbReference>
<dbReference type="Pfam" id="PF02319">
    <property type="entry name" value="WHD_E2F_TDP"/>
    <property type="match status" value="1"/>
</dbReference>
<evidence type="ECO:0000256" key="6">
    <source>
        <dbReference type="RuleBase" id="RU003796"/>
    </source>
</evidence>
<evidence type="ECO:0000256" key="2">
    <source>
        <dbReference type="ARBA" id="ARBA00023015"/>
    </source>
</evidence>
<feature type="domain" description="E2F/DP family winged-helix DNA-binding" evidence="7">
    <location>
        <begin position="39"/>
        <end position="119"/>
    </location>
</feature>
<name>A0A835H7H2_9MAGN</name>
<dbReference type="EMBL" id="JADFTS010000008">
    <property type="protein sequence ID" value="KAF9591973.1"/>
    <property type="molecule type" value="Genomic_DNA"/>
</dbReference>
<keyword evidence="2 6" id="KW-0805">Transcription regulation</keyword>
<evidence type="ECO:0000256" key="1">
    <source>
        <dbReference type="ARBA" id="ARBA00010940"/>
    </source>
</evidence>
<evidence type="ECO:0000256" key="3">
    <source>
        <dbReference type="ARBA" id="ARBA00023125"/>
    </source>
</evidence>
<dbReference type="GO" id="GO:0000981">
    <property type="term" value="F:DNA-binding transcription factor activity, RNA polymerase II-specific"/>
    <property type="evidence" value="ECO:0007669"/>
    <property type="project" value="TreeGrafter"/>
</dbReference>
<keyword evidence="4 6" id="KW-0804">Transcription</keyword>
<dbReference type="AlphaFoldDB" id="A0A835H7H2"/>
<dbReference type="Proteomes" id="UP000631114">
    <property type="component" value="Unassembled WGS sequence"/>
</dbReference>
<dbReference type="PANTHER" id="PTHR12081">
    <property type="entry name" value="TRANSCRIPTION FACTOR E2F"/>
    <property type="match status" value="1"/>
</dbReference>
<evidence type="ECO:0000313" key="8">
    <source>
        <dbReference type="EMBL" id="KAF9591973.1"/>
    </source>
</evidence>
<keyword evidence="9" id="KW-1185">Reference proteome</keyword>
<comment type="similarity">
    <text evidence="1 6">Belongs to the E2F/DP family.</text>
</comment>
<dbReference type="SUPFAM" id="SSF46785">
    <property type="entry name" value="Winged helix' DNA-binding domain"/>
    <property type="match status" value="1"/>
</dbReference>
<keyword evidence="5" id="KW-0131">Cell cycle</keyword>
<comment type="subcellular location">
    <subcellularLocation>
        <location evidence="6">Nucleus</location>
    </subcellularLocation>
</comment>
<evidence type="ECO:0000259" key="7">
    <source>
        <dbReference type="SMART" id="SM01372"/>
    </source>
</evidence>
<accession>A0A835H7H2</accession>
<keyword evidence="6" id="KW-0539">Nucleus</keyword>
<gene>
    <name evidence="8" type="ORF">IFM89_010472</name>
</gene>
<dbReference type="SMART" id="SM01372">
    <property type="entry name" value="E2F_TDP"/>
    <property type="match status" value="1"/>
</dbReference>
<dbReference type="InterPro" id="IPR003316">
    <property type="entry name" value="E2F_WHTH_DNA-bd_dom"/>
</dbReference>
<evidence type="ECO:0000256" key="4">
    <source>
        <dbReference type="ARBA" id="ARBA00023163"/>
    </source>
</evidence>
<organism evidence="8 9">
    <name type="scientific">Coptis chinensis</name>
    <dbReference type="NCBI Taxonomy" id="261450"/>
    <lineage>
        <taxon>Eukaryota</taxon>
        <taxon>Viridiplantae</taxon>
        <taxon>Streptophyta</taxon>
        <taxon>Embryophyta</taxon>
        <taxon>Tracheophyta</taxon>
        <taxon>Spermatophyta</taxon>
        <taxon>Magnoliopsida</taxon>
        <taxon>Ranunculales</taxon>
        <taxon>Ranunculaceae</taxon>
        <taxon>Coptidoideae</taxon>
        <taxon>Coptis</taxon>
    </lineage>
</organism>
<dbReference type="InterPro" id="IPR036390">
    <property type="entry name" value="WH_DNA-bd_sf"/>
</dbReference>
<dbReference type="FunFam" id="1.10.10.10:FF:000295">
    <property type="entry name" value="E2F transcription factor-like E2FE"/>
    <property type="match status" value="1"/>
</dbReference>
<dbReference type="PANTHER" id="PTHR12081:SF7">
    <property type="entry name" value="TRANSCRIPTION FACTOR EFL-3"/>
    <property type="match status" value="1"/>
</dbReference>
<evidence type="ECO:0000256" key="5">
    <source>
        <dbReference type="ARBA" id="ARBA00023306"/>
    </source>
</evidence>
<keyword evidence="3 6" id="KW-0238">DNA-binding</keyword>
<dbReference type="InterPro" id="IPR015633">
    <property type="entry name" value="E2F"/>
</dbReference>
<dbReference type="Gene3D" id="1.10.10.10">
    <property type="entry name" value="Winged helix-like DNA-binding domain superfamily/Winged helix DNA-binding domain"/>
    <property type="match status" value="1"/>
</dbReference>
<comment type="caution">
    <text evidence="8">The sequence shown here is derived from an EMBL/GenBank/DDBJ whole genome shotgun (WGS) entry which is preliminary data.</text>
</comment>